<dbReference type="Pfam" id="PF07715">
    <property type="entry name" value="Plug"/>
    <property type="match status" value="1"/>
</dbReference>
<dbReference type="InterPro" id="IPR023997">
    <property type="entry name" value="TonB-dep_OMP_SusC/RagA_CS"/>
</dbReference>
<evidence type="ECO:0000259" key="9">
    <source>
        <dbReference type="Pfam" id="PF07715"/>
    </source>
</evidence>
<keyword evidence="4 7" id="KW-0812">Transmembrane</keyword>
<feature type="chain" id="PRO_5046991546" evidence="8">
    <location>
        <begin position="22"/>
        <end position="1152"/>
    </location>
</feature>
<evidence type="ECO:0000256" key="6">
    <source>
        <dbReference type="ARBA" id="ARBA00023237"/>
    </source>
</evidence>
<dbReference type="SUPFAM" id="SSF49464">
    <property type="entry name" value="Carboxypeptidase regulatory domain-like"/>
    <property type="match status" value="1"/>
</dbReference>
<dbReference type="InterPro" id="IPR012910">
    <property type="entry name" value="Plug_dom"/>
</dbReference>
<keyword evidence="11" id="KW-1185">Reference proteome</keyword>
<keyword evidence="3 7" id="KW-1134">Transmembrane beta strand</keyword>
<reference evidence="11" key="1">
    <citation type="journal article" date="2019" name="Int. J. Syst. Evol. Microbiol.">
        <title>The Global Catalogue of Microorganisms (GCM) 10K type strain sequencing project: providing services to taxonomists for standard genome sequencing and annotation.</title>
        <authorList>
            <consortium name="The Broad Institute Genomics Platform"/>
            <consortium name="The Broad Institute Genome Sequencing Center for Infectious Disease"/>
            <person name="Wu L."/>
            <person name="Ma J."/>
        </authorList>
    </citation>
    <scope>NUCLEOTIDE SEQUENCE [LARGE SCALE GENOMIC DNA]</scope>
    <source>
        <strain evidence="11">KCTC 42866</strain>
    </source>
</reference>
<evidence type="ECO:0000313" key="10">
    <source>
        <dbReference type="EMBL" id="MFD2582428.1"/>
    </source>
</evidence>
<dbReference type="InterPro" id="IPR036942">
    <property type="entry name" value="Beta-barrel_TonB_sf"/>
</dbReference>
<dbReference type="Pfam" id="PF13715">
    <property type="entry name" value="CarbopepD_reg_2"/>
    <property type="match status" value="1"/>
</dbReference>
<dbReference type="Proteomes" id="UP001597461">
    <property type="component" value="Unassembled WGS sequence"/>
</dbReference>
<dbReference type="InterPro" id="IPR039426">
    <property type="entry name" value="TonB-dep_rcpt-like"/>
</dbReference>
<dbReference type="PROSITE" id="PS52016">
    <property type="entry name" value="TONB_DEPENDENT_REC_3"/>
    <property type="match status" value="1"/>
</dbReference>
<evidence type="ECO:0000256" key="1">
    <source>
        <dbReference type="ARBA" id="ARBA00004571"/>
    </source>
</evidence>
<keyword evidence="2 7" id="KW-0813">Transport</keyword>
<dbReference type="RefSeq" id="WP_379077341.1">
    <property type="nucleotide sequence ID" value="NZ_JBHULL010000007.1"/>
</dbReference>
<dbReference type="Gene3D" id="2.170.130.10">
    <property type="entry name" value="TonB-dependent receptor, plug domain"/>
    <property type="match status" value="1"/>
</dbReference>
<organism evidence="10 11">
    <name type="scientific">Pedobacter vanadiisoli</name>
    <dbReference type="NCBI Taxonomy" id="1761975"/>
    <lineage>
        <taxon>Bacteria</taxon>
        <taxon>Pseudomonadati</taxon>
        <taxon>Bacteroidota</taxon>
        <taxon>Sphingobacteriia</taxon>
        <taxon>Sphingobacteriales</taxon>
        <taxon>Sphingobacteriaceae</taxon>
        <taxon>Pedobacter</taxon>
    </lineage>
</organism>
<dbReference type="InterPro" id="IPR008969">
    <property type="entry name" value="CarboxyPept-like_regulatory"/>
</dbReference>
<comment type="caution">
    <text evidence="10">The sequence shown here is derived from an EMBL/GenBank/DDBJ whole genome shotgun (WGS) entry which is preliminary data.</text>
</comment>
<dbReference type="NCBIfam" id="TIGR04057">
    <property type="entry name" value="SusC_RagA_signa"/>
    <property type="match status" value="1"/>
</dbReference>
<evidence type="ECO:0000313" key="11">
    <source>
        <dbReference type="Proteomes" id="UP001597461"/>
    </source>
</evidence>
<evidence type="ECO:0000256" key="8">
    <source>
        <dbReference type="SAM" id="SignalP"/>
    </source>
</evidence>
<dbReference type="NCBIfam" id="TIGR04056">
    <property type="entry name" value="OMP_RagA_SusC"/>
    <property type="match status" value="1"/>
</dbReference>
<keyword evidence="6 7" id="KW-0998">Cell outer membrane</keyword>
<evidence type="ECO:0000256" key="7">
    <source>
        <dbReference type="PROSITE-ProRule" id="PRU01360"/>
    </source>
</evidence>
<dbReference type="InterPro" id="IPR037066">
    <property type="entry name" value="Plug_dom_sf"/>
</dbReference>
<gene>
    <name evidence="10" type="ORF">ACFSR6_08005</name>
</gene>
<dbReference type="SUPFAM" id="SSF56935">
    <property type="entry name" value="Porins"/>
    <property type="match status" value="1"/>
</dbReference>
<dbReference type="EMBL" id="JBHULL010000007">
    <property type="protein sequence ID" value="MFD2582428.1"/>
    <property type="molecule type" value="Genomic_DNA"/>
</dbReference>
<protein>
    <submittedName>
        <fullName evidence="10">SusC/RagA family TonB-linked outer membrane protein</fullName>
    </submittedName>
</protein>
<dbReference type="InterPro" id="IPR023996">
    <property type="entry name" value="TonB-dep_OMP_SusC/RagA"/>
</dbReference>
<evidence type="ECO:0000256" key="4">
    <source>
        <dbReference type="ARBA" id="ARBA00022692"/>
    </source>
</evidence>
<comment type="similarity">
    <text evidence="7">Belongs to the TonB-dependent receptor family.</text>
</comment>
<feature type="domain" description="TonB-dependent receptor plug" evidence="9">
    <location>
        <begin position="202"/>
        <end position="308"/>
    </location>
</feature>
<sequence>MKLTTLLIFAFLFQVRAASLAQITIVDKQITLERVFKEIRKQAGYDFFYNNDLIRNMAPVSLNLHQVNLTTVLDASLSGLPIQYKVIENSVVITAKANSHVAGQPAPVKVEIVVLDENNKPIPGASVVLQSTGKGLGISDKNGRVIISDVEEGDVLIFRYIGYAQKTITIGSKRTIEVSLEPVSSVLNDVSISTGYQVIKPEQSTGSVAIMNHKDYDSRINTTDFLTSLQNRIPGLLINGDIKFEGNSLFQIRGISTINGSRQPLIVIDGFPTELSLATINPNEIESVTVLRDAAAATIYGVRASNGVIVIQRKKPKIGKTNIVYRMTYGFKPKEDYERYRWDKDGSNTVIEYVKANNQNIAPTTWTRMLDPTLSRLTSYDMPYSILAQKAAGIISADEATRQLEALKLYNNTKAYSDLFLQTATTQTHNLDLSGGNENATYFITANYSQGTANLIKNGNSRFGLSARTNLKLSKRFSLDLTTNFQQSDDYAAPVPSITTFYPYERLQDNNGTPLATYWGSKIGPFYNAVITNLGLLDNLYYPVNEVNLVNNKTRVLNNRFTANFRYDLGKGFNLNFGGVYEIASSEAKHLANQNSAEVRQYVNRYTDPSSTGLVYNVPMGDYLRQLNSKTEGYTVRAQLNYNKLIARDHSINLIAGVEVRRLLTTSGSAAYFGYSDQTLQQRPVNYTVIQSSTYSSTYGKANPSLSYDNLFAQTYGDDRFLSGYTNAVYSYKDKYSLTGSMRIDQANLFGSDPKNRYRPSWSLGAGWNIDKEKFVQSLGWLNAVKMRAALGFNGNVAKNALPEVIATNGLNFFDNNIKSLSLLSPANSKLRWEQTYNLNLGLDYRIFKNITGNIDYYLKKSTDVLANNEIDPTKGVVSAVVNQSSIQNTGLEIGLHADWISSRKFNWNTGLVVAKNNSKLLKVYTVNIPPNSSSSSYVLTNTSYLQGYPVGALFNYRFAGIDNKGATLIYDKDGNTKNIGVNDKGINDVDYAGSSIPSYNIGLSNRFDIGSFYVYTMLNYFGGFSTRMPIPDPSAMRPLEGANNYWRKPGDENIPGVMPSLQNSVYNGYLVATDRFTVDGTYFTLGDVTLAYSFRNSGFVKKAGLGNVELRVQGSNLYTFALNKYNYSLATGSYEKSYLTPTYTMALQVNF</sequence>
<evidence type="ECO:0000256" key="3">
    <source>
        <dbReference type="ARBA" id="ARBA00022452"/>
    </source>
</evidence>
<keyword evidence="5 7" id="KW-0472">Membrane</keyword>
<name>A0ABW5MJL8_9SPHI</name>
<proteinExistence type="inferred from homology"/>
<keyword evidence="8" id="KW-0732">Signal</keyword>
<evidence type="ECO:0000256" key="5">
    <source>
        <dbReference type="ARBA" id="ARBA00023136"/>
    </source>
</evidence>
<evidence type="ECO:0000256" key="2">
    <source>
        <dbReference type="ARBA" id="ARBA00022448"/>
    </source>
</evidence>
<comment type="subcellular location">
    <subcellularLocation>
        <location evidence="1 7">Cell outer membrane</location>
        <topology evidence="1 7">Multi-pass membrane protein</topology>
    </subcellularLocation>
</comment>
<accession>A0ABW5MJL8</accession>
<dbReference type="Gene3D" id="2.40.170.20">
    <property type="entry name" value="TonB-dependent receptor, beta-barrel domain"/>
    <property type="match status" value="1"/>
</dbReference>
<feature type="signal peptide" evidence="8">
    <location>
        <begin position="1"/>
        <end position="21"/>
    </location>
</feature>